<sequence>MDCIFCRIVAGEIPAQTIYKDDKTVAFLDVNPSTLGHTLVIPKAHWADIQSLPSDLAEFLFGTVSKVAKMLEKAFSTKHFTIGFNNGRLSGQEVDHIHVHLLPRFEGDGGRSFQSLVNNPPQEDLAKIRKKILEANG</sequence>
<feature type="active site" description="Tele-AMP-histidine intermediate" evidence="1">
    <location>
        <position position="98"/>
    </location>
</feature>
<evidence type="ECO:0000256" key="2">
    <source>
        <dbReference type="PIRSR" id="PIRSR601310-3"/>
    </source>
</evidence>
<dbReference type="Pfam" id="PF01230">
    <property type="entry name" value="HIT"/>
    <property type="match status" value="1"/>
</dbReference>
<feature type="short sequence motif" description="Histidine triad motif" evidence="2 3">
    <location>
        <begin position="96"/>
        <end position="100"/>
    </location>
</feature>
<reference evidence="5 6" key="1">
    <citation type="journal article" date="2016" name="Nat. Commun.">
        <title>Thousands of microbial genomes shed light on interconnected biogeochemical processes in an aquifer system.</title>
        <authorList>
            <person name="Anantharaman K."/>
            <person name="Brown C.T."/>
            <person name="Hug L.A."/>
            <person name="Sharon I."/>
            <person name="Castelle C.J."/>
            <person name="Probst A.J."/>
            <person name="Thomas B.C."/>
            <person name="Singh A."/>
            <person name="Wilkins M.J."/>
            <person name="Karaoz U."/>
            <person name="Brodie E.L."/>
            <person name="Williams K.H."/>
            <person name="Hubbard S.S."/>
            <person name="Banfield J.F."/>
        </authorList>
    </citation>
    <scope>NUCLEOTIDE SEQUENCE [LARGE SCALE GENOMIC DNA]</scope>
</reference>
<dbReference type="PROSITE" id="PS51084">
    <property type="entry name" value="HIT_2"/>
    <property type="match status" value="1"/>
</dbReference>
<organism evidence="5 6">
    <name type="scientific">Candidatus Colwellbacteria bacterium RBG_13_48_8</name>
    <dbReference type="NCBI Taxonomy" id="1797685"/>
    <lineage>
        <taxon>Bacteria</taxon>
        <taxon>Candidatus Colwelliibacteriota</taxon>
    </lineage>
</organism>
<evidence type="ECO:0000259" key="4">
    <source>
        <dbReference type="PROSITE" id="PS51084"/>
    </source>
</evidence>
<dbReference type="InterPro" id="IPR011146">
    <property type="entry name" value="HIT-like"/>
</dbReference>
<dbReference type="EMBL" id="MHIT01000016">
    <property type="protein sequence ID" value="OGY56836.1"/>
    <property type="molecule type" value="Genomic_DNA"/>
</dbReference>
<dbReference type="InterPro" id="IPR001310">
    <property type="entry name" value="Histidine_triad_HIT"/>
</dbReference>
<evidence type="ECO:0000256" key="3">
    <source>
        <dbReference type="PROSITE-ProRule" id="PRU00464"/>
    </source>
</evidence>
<dbReference type="InterPro" id="IPR039384">
    <property type="entry name" value="HINT"/>
</dbReference>
<dbReference type="InterPro" id="IPR036265">
    <property type="entry name" value="HIT-like_sf"/>
</dbReference>
<evidence type="ECO:0000313" key="5">
    <source>
        <dbReference type="EMBL" id="OGY56836.1"/>
    </source>
</evidence>
<dbReference type="GO" id="GO:0009117">
    <property type="term" value="P:nucleotide metabolic process"/>
    <property type="evidence" value="ECO:0007669"/>
    <property type="project" value="TreeGrafter"/>
</dbReference>
<feature type="domain" description="HIT" evidence="4">
    <location>
        <begin position="4"/>
        <end position="111"/>
    </location>
</feature>
<dbReference type="SUPFAM" id="SSF54197">
    <property type="entry name" value="HIT-like"/>
    <property type="match status" value="1"/>
</dbReference>
<name>A0A1G1YYH8_9BACT</name>
<evidence type="ECO:0000256" key="1">
    <source>
        <dbReference type="PIRSR" id="PIRSR601310-1"/>
    </source>
</evidence>
<dbReference type="PANTHER" id="PTHR46648">
    <property type="entry name" value="HIT FAMILY PROTEIN 1"/>
    <property type="match status" value="1"/>
</dbReference>
<dbReference type="PROSITE" id="PS00892">
    <property type="entry name" value="HIT_1"/>
    <property type="match status" value="1"/>
</dbReference>
<dbReference type="GO" id="GO:0003824">
    <property type="term" value="F:catalytic activity"/>
    <property type="evidence" value="ECO:0007669"/>
    <property type="project" value="InterPro"/>
</dbReference>
<protein>
    <recommendedName>
        <fullName evidence="4">HIT domain-containing protein</fullName>
    </recommendedName>
</protein>
<proteinExistence type="predicted"/>
<dbReference type="AlphaFoldDB" id="A0A1G1YYH8"/>
<dbReference type="Proteomes" id="UP000177062">
    <property type="component" value="Unassembled WGS sequence"/>
</dbReference>
<dbReference type="Gene3D" id="3.30.428.10">
    <property type="entry name" value="HIT-like"/>
    <property type="match status" value="1"/>
</dbReference>
<evidence type="ECO:0000313" key="6">
    <source>
        <dbReference type="Proteomes" id="UP000177062"/>
    </source>
</evidence>
<dbReference type="InterPro" id="IPR019808">
    <property type="entry name" value="Histidine_triad_CS"/>
</dbReference>
<gene>
    <name evidence="5" type="ORF">A2Y84_01705</name>
</gene>
<dbReference type="PRINTS" id="PR00332">
    <property type="entry name" value="HISTRIAD"/>
</dbReference>
<dbReference type="PANTHER" id="PTHR46648:SF1">
    <property type="entry name" value="ADENOSINE 5'-MONOPHOSPHORAMIDASE HNT1"/>
    <property type="match status" value="1"/>
</dbReference>
<dbReference type="CDD" id="cd01277">
    <property type="entry name" value="HINT_subgroup"/>
    <property type="match status" value="1"/>
</dbReference>
<accession>A0A1G1YYH8</accession>
<comment type="caution">
    <text evidence="5">The sequence shown here is derived from an EMBL/GenBank/DDBJ whole genome shotgun (WGS) entry which is preliminary data.</text>
</comment>